<accession>A0ABS5F073</accession>
<dbReference type="InterPro" id="IPR050950">
    <property type="entry name" value="HTH-type_LysR_regulators"/>
</dbReference>
<dbReference type="Pfam" id="PF00126">
    <property type="entry name" value="HTH_1"/>
    <property type="match status" value="1"/>
</dbReference>
<sequence length="319" mass="34686">MARRLSDTAGVSESFRDLSLFVAAYEERSFTAAALRENATQPGVSQHIRKLEDRLGVRLFTRGTGPVIPTPAGDALYGRAVEILRAREAAERAVRAYGHALEGEVHVGLMPTMTRCALAPALDRFIREQPNVIVRITEAYSAMLTPLTGTGELDFAVVPAFGGTTGLRVQPFLRTAEVLVSAAGSDLPHMGSIRLADLGTLRLALPSPRNTRRQTLETYFASNAVAVERLVELDAMLGTLDLVATGHWMTVLPAIMMANEAERRHFTVTRLADPPLMLELVLIQPLRRSLSAPAAAFLAVLEQETVRLNAGWDREAPAV</sequence>
<dbReference type="InterPro" id="IPR005119">
    <property type="entry name" value="LysR_subst-bd"/>
</dbReference>
<evidence type="ECO:0000256" key="3">
    <source>
        <dbReference type="ARBA" id="ARBA00023125"/>
    </source>
</evidence>
<proteinExistence type="inferred from homology"/>
<comment type="caution">
    <text evidence="6">The sequence shown here is derived from an EMBL/GenBank/DDBJ whole genome shotgun (WGS) entry which is preliminary data.</text>
</comment>
<evidence type="ECO:0000256" key="1">
    <source>
        <dbReference type="ARBA" id="ARBA00009437"/>
    </source>
</evidence>
<dbReference type="SUPFAM" id="SSF53850">
    <property type="entry name" value="Periplasmic binding protein-like II"/>
    <property type="match status" value="1"/>
</dbReference>
<feature type="domain" description="HTH lysR-type" evidence="5">
    <location>
        <begin position="13"/>
        <end position="70"/>
    </location>
</feature>
<dbReference type="PRINTS" id="PR00039">
    <property type="entry name" value="HTHLYSR"/>
</dbReference>
<organism evidence="6 7">
    <name type="scientific">Plastoroseomonas hellenica</name>
    <dbReference type="NCBI Taxonomy" id="2687306"/>
    <lineage>
        <taxon>Bacteria</taxon>
        <taxon>Pseudomonadati</taxon>
        <taxon>Pseudomonadota</taxon>
        <taxon>Alphaproteobacteria</taxon>
        <taxon>Acetobacterales</taxon>
        <taxon>Acetobacteraceae</taxon>
        <taxon>Plastoroseomonas</taxon>
    </lineage>
</organism>
<evidence type="ECO:0000256" key="4">
    <source>
        <dbReference type="ARBA" id="ARBA00023163"/>
    </source>
</evidence>
<dbReference type="Pfam" id="PF03466">
    <property type="entry name" value="LysR_substrate"/>
    <property type="match status" value="1"/>
</dbReference>
<dbReference type="InterPro" id="IPR036390">
    <property type="entry name" value="WH_DNA-bd_sf"/>
</dbReference>
<dbReference type="RefSeq" id="WP_211853630.1">
    <property type="nucleotide sequence ID" value="NZ_JAAGBB010000019.1"/>
</dbReference>
<dbReference type="SUPFAM" id="SSF46785">
    <property type="entry name" value="Winged helix' DNA-binding domain"/>
    <property type="match status" value="1"/>
</dbReference>
<protein>
    <submittedName>
        <fullName evidence="6">LysR family transcriptional regulator</fullName>
    </submittedName>
</protein>
<keyword evidence="3" id="KW-0238">DNA-binding</keyword>
<evidence type="ECO:0000259" key="5">
    <source>
        <dbReference type="PROSITE" id="PS50931"/>
    </source>
</evidence>
<evidence type="ECO:0000313" key="6">
    <source>
        <dbReference type="EMBL" id="MBR0665957.1"/>
    </source>
</evidence>
<dbReference type="PANTHER" id="PTHR30419">
    <property type="entry name" value="HTH-TYPE TRANSCRIPTIONAL REGULATOR YBHD"/>
    <property type="match status" value="1"/>
</dbReference>
<comment type="similarity">
    <text evidence="1">Belongs to the LysR transcriptional regulatory family.</text>
</comment>
<keyword evidence="4" id="KW-0804">Transcription</keyword>
<dbReference type="InterPro" id="IPR000847">
    <property type="entry name" value="LysR_HTH_N"/>
</dbReference>
<dbReference type="EMBL" id="JAAGBB010000019">
    <property type="protein sequence ID" value="MBR0665957.1"/>
    <property type="molecule type" value="Genomic_DNA"/>
</dbReference>
<dbReference type="PROSITE" id="PS50931">
    <property type="entry name" value="HTH_LYSR"/>
    <property type="match status" value="1"/>
</dbReference>
<keyword evidence="7" id="KW-1185">Reference proteome</keyword>
<keyword evidence="2" id="KW-0805">Transcription regulation</keyword>
<evidence type="ECO:0000256" key="2">
    <source>
        <dbReference type="ARBA" id="ARBA00023015"/>
    </source>
</evidence>
<gene>
    <name evidence="6" type="ORF">GXW71_16480</name>
</gene>
<dbReference type="Gene3D" id="1.10.10.10">
    <property type="entry name" value="Winged helix-like DNA-binding domain superfamily/Winged helix DNA-binding domain"/>
    <property type="match status" value="1"/>
</dbReference>
<dbReference type="Proteomes" id="UP001196870">
    <property type="component" value="Unassembled WGS sequence"/>
</dbReference>
<name>A0ABS5F073_9PROT</name>
<reference evidence="7" key="1">
    <citation type="journal article" date="2021" name="Syst. Appl. Microbiol.">
        <title>Roseomonas hellenica sp. nov., isolated from roots of wild-growing Alkanna tinctoria.</title>
        <authorList>
            <person name="Rat A."/>
            <person name="Naranjo H.D."/>
            <person name="Lebbe L."/>
            <person name="Cnockaert M."/>
            <person name="Krigas N."/>
            <person name="Grigoriadou K."/>
            <person name="Maloupa E."/>
            <person name="Willems A."/>
        </authorList>
    </citation>
    <scope>NUCLEOTIDE SEQUENCE [LARGE SCALE GENOMIC DNA]</scope>
    <source>
        <strain evidence="7">LMG 31523</strain>
    </source>
</reference>
<dbReference type="InterPro" id="IPR036388">
    <property type="entry name" value="WH-like_DNA-bd_sf"/>
</dbReference>
<dbReference type="Gene3D" id="3.40.190.290">
    <property type="match status" value="1"/>
</dbReference>
<evidence type="ECO:0000313" key="7">
    <source>
        <dbReference type="Proteomes" id="UP001196870"/>
    </source>
</evidence>